<name>A0ABT1DSB5_9ACTN</name>
<comment type="caution">
    <text evidence="10">The sequence shown here is derived from an EMBL/GenBank/DDBJ whole genome shotgun (WGS) entry which is preliminary data.</text>
</comment>
<keyword evidence="4" id="KW-0963">Cytoplasm</keyword>
<comment type="similarity">
    <text evidence="2">Belongs to the DivIVA family.</text>
</comment>
<dbReference type="Pfam" id="PF05103">
    <property type="entry name" value="DivIVA"/>
    <property type="match status" value="1"/>
</dbReference>
<dbReference type="Proteomes" id="UP001523369">
    <property type="component" value="Unassembled WGS sequence"/>
</dbReference>
<sequence>MPLTPADIHNKEFGKSALGRRGYDEEEVDTLLDDVTREMIRLLEENEALRIRRDAVPPARRPQAPDRAVEQELSAASAALDRAHRDCDRAEQQARQTRRQLDEARQAAAAPPPLVRDEAPSELVLAMAQRTADNYMREAGEKSEVLLAEGREEAARTGDEARRLADSIARKARRQQDEAAADLEVRRAALVIEVDELERFAADYHAALQRQLARQGELIDGKK</sequence>
<evidence type="ECO:0000313" key="10">
    <source>
        <dbReference type="EMBL" id="MCO8273729.1"/>
    </source>
</evidence>
<evidence type="ECO:0000256" key="4">
    <source>
        <dbReference type="ARBA" id="ARBA00022490"/>
    </source>
</evidence>
<dbReference type="EMBL" id="JAMYJR010000027">
    <property type="protein sequence ID" value="MCO8273729.1"/>
    <property type="molecule type" value="Genomic_DNA"/>
</dbReference>
<keyword evidence="6" id="KW-0175">Coiled coil</keyword>
<dbReference type="PANTHER" id="PTHR35794:SF2">
    <property type="entry name" value="CELL DIVISION PROTEIN DIVIVA"/>
    <property type="match status" value="1"/>
</dbReference>
<evidence type="ECO:0000256" key="6">
    <source>
        <dbReference type="ARBA" id="ARBA00023054"/>
    </source>
</evidence>
<dbReference type="InterPro" id="IPR007793">
    <property type="entry name" value="DivIVA_fam"/>
</dbReference>
<reference evidence="10 11" key="1">
    <citation type="submission" date="2022-06" db="EMBL/GenBank/DDBJ databases">
        <title>New Species of the Genus Actinoplanes, ActinopZanes ferrugineus.</title>
        <authorList>
            <person name="Ding P."/>
        </authorList>
    </citation>
    <scope>NUCLEOTIDE SEQUENCE [LARGE SCALE GENOMIC DNA]</scope>
    <source>
        <strain evidence="10 11">TRM88003</strain>
    </source>
</reference>
<evidence type="ECO:0000256" key="8">
    <source>
        <dbReference type="ARBA" id="ARBA00031737"/>
    </source>
</evidence>
<evidence type="ECO:0000256" key="3">
    <source>
        <dbReference type="ARBA" id="ARBA00018787"/>
    </source>
</evidence>
<feature type="region of interest" description="Disordered" evidence="9">
    <location>
        <begin position="80"/>
        <end position="118"/>
    </location>
</feature>
<comment type="subcellular location">
    <subcellularLocation>
        <location evidence="1">Cytoplasm</location>
    </subcellularLocation>
</comment>
<evidence type="ECO:0000256" key="9">
    <source>
        <dbReference type="SAM" id="MobiDB-lite"/>
    </source>
</evidence>
<gene>
    <name evidence="10" type="ORF">M1L60_24335</name>
</gene>
<proteinExistence type="inferred from homology"/>
<evidence type="ECO:0000256" key="2">
    <source>
        <dbReference type="ARBA" id="ARBA00009008"/>
    </source>
</evidence>
<organism evidence="10 11">
    <name type="scientific">Paractinoplanes aksuensis</name>
    <dbReference type="NCBI Taxonomy" id="2939490"/>
    <lineage>
        <taxon>Bacteria</taxon>
        <taxon>Bacillati</taxon>
        <taxon>Actinomycetota</taxon>
        <taxon>Actinomycetes</taxon>
        <taxon>Micromonosporales</taxon>
        <taxon>Micromonosporaceae</taxon>
        <taxon>Paractinoplanes</taxon>
    </lineage>
</organism>
<protein>
    <recommendedName>
        <fullName evidence="3">Cell wall synthesis protein Wag31</fullName>
    </recommendedName>
    <alternativeName>
        <fullName evidence="8">Antigen 84</fullName>
    </alternativeName>
</protein>
<dbReference type="PANTHER" id="PTHR35794">
    <property type="entry name" value="CELL DIVISION PROTEIN DIVIVA"/>
    <property type="match status" value="1"/>
</dbReference>
<dbReference type="InterPro" id="IPR019933">
    <property type="entry name" value="DivIVA_domain"/>
</dbReference>
<dbReference type="NCBIfam" id="TIGR03544">
    <property type="entry name" value="DivI1A_domain"/>
    <property type="match status" value="1"/>
</dbReference>
<dbReference type="RefSeq" id="WP_253239809.1">
    <property type="nucleotide sequence ID" value="NZ_JAMYJR010000027.1"/>
</dbReference>
<evidence type="ECO:0000256" key="1">
    <source>
        <dbReference type="ARBA" id="ARBA00004496"/>
    </source>
</evidence>
<keyword evidence="11" id="KW-1185">Reference proteome</keyword>
<feature type="compositionally biased region" description="Basic and acidic residues" evidence="9">
    <location>
        <begin position="81"/>
        <end position="92"/>
    </location>
</feature>
<evidence type="ECO:0000256" key="5">
    <source>
        <dbReference type="ARBA" id="ARBA00022618"/>
    </source>
</evidence>
<accession>A0ABT1DSB5</accession>
<keyword evidence="5" id="KW-0132">Cell division</keyword>
<dbReference type="Gene3D" id="6.10.250.660">
    <property type="match status" value="1"/>
</dbReference>
<evidence type="ECO:0000256" key="7">
    <source>
        <dbReference type="ARBA" id="ARBA00023306"/>
    </source>
</evidence>
<keyword evidence="7" id="KW-0131">Cell cycle</keyword>
<evidence type="ECO:0000313" key="11">
    <source>
        <dbReference type="Proteomes" id="UP001523369"/>
    </source>
</evidence>